<dbReference type="InterPro" id="IPR014985">
    <property type="entry name" value="WbqC"/>
</dbReference>
<organism evidence="1 2">
    <name type="scientific">bacterium (Candidatus Ratteibacteria) CG01_land_8_20_14_3_00_40_19</name>
    <dbReference type="NCBI Taxonomy" id="2014290"/>
    <lineage>
        <taxon>Bacteria</taxon>
        <taxon>Candidatus Ratteibacteria</taxon>
    </lineage>
</organism>
<sequence length="249" mass="29944">MICAIHQPQFLPWLGYFAKIAQSQTFVFLDDVQYKKNEWQNRNRVRIADGWQWLTVPVKYKFGQKINEIFIDNSQDWRAKHWQALITNYQRAPYFRDYRDFFQEVYQQEWEYLAKFNIYLIEEIMRFLGLKKEMKKSSDLRVEGKKTERLVEICKALGADTYLSGSGAKDYLNLKLFEKVNIKVIFQNFLHPIYRQNYPGFEPNMSIIDLLFNEGKKNLSLLRGRENRTLTSYPLPLRERKGRRGGYYV</sequence>
<name>A0A2M7E6I5_9BACT</name>
<comment type="caution">
    <text evidence="1">The sequence shown here is derived from an EMBL/GenBank/DDBJ whole genome shotgun (WGS) entry which is preliminary data.</text>
</comment>
<reference evidence="2" key="1">
    <citation type="submission" date="2017-09" db="EMBL/GenBank/DDBJ databases">
        <title>Depth-based differentiation of microbial function through sediment-hosted aquifers and enrichment of novel symbionts in the deep terrestrial subsurface.</title>
        <authorList>
            <person name="Probst A.J."/>
            <person name="Ladd B."/>
            <person name="Jarett J.K."/>
            <person name="Geller-Mcgrath D.E."/>
            <person name="Sieber C.M.K."/>
            <person name="Emerson J.B."/>
            <person name="Anantharaman K."/>
            <person name="Thomas B.C."/>
            <person name="Malmstrom R."/>
            <person name="Stieglmeier M."/>
            <person name="Klingl A."/>
            <person name="Woyke T."/>
            <person name="Ryan C.M."/>
            <person name="Banfield J.F."/>
        </authorList>
    </citation>
    <scope>NUCLEOTIDE SEQUENCE [LARGE SCALE GENOMIC DNA]</scope>
</reference>
<evidence type="ECO:0008006" key="3">
    <source>
        <dbReference type="Google" id="ProtNLM"/>
    </source>
</evidence>
<evidence type="ECO:0000313" key="1">
    <source>
        <dbReference type="EMBL" id="PIV63339.1"/>
    </source>
</evidence>
<gene>
    <name evidence="1" type="ORF">COS11_07945</name>
</gene>
<evidence type="ECO:0000313" key="2">
    <source>
        <dbReference type="Proteomes" id="UP000228886"/>
    </source>
</evidence>
<protein>
    <recommendedName>
        <fullName evidence="3">WbqC family protein</fullName>
    </recommendedName>
</protein>
<accession>A0A2M7E6I5</accession>
<proteinExistence type="predicted"/>
<dbReference type="Proteomes" id="UP000228886">
    <property type="component" value="Unassembled WGS sequence"/>
</dbReference>
<dbReference type="AlphaFoldDB" id="A0A2M7E6I5"/>
<dbReference type="Pfam" id="PF08889">
    <property type="entry name" value="WbqC"/>
    <property type="match status" value="1"/>
</dbReference>
<dbReference type="EMBL" id="PETL01000380">
    <property type="protein sequence ID" value="PIV63339.1"/>
    <property type="molecule type" value="Genomic_DNA"/>
</dbReference>